<reference evidence="9 10" key="1">
    <citation type="submission" date="2016-02" db="EMBL/GenBank/DDBJ databases">
        <authorList>
            <consortium name="Pathogen Informatics"/>
        </authorList>
    </citation>
    <scope>NUCLEOTIDE SEQUENCE [LARGE SCALE GENOMIC DNA]</scope>
    <source>
        <strain evidence="9 10">LSS23</strain>
    </source>
</reference>
<evidence type="ECO:0000256" key="5">
    <source>
        <dbReference type="ARBA" id="ARBA00022692"/>
    </source>
</evidence>
<evidence type="ECO:0000313" key="10">
    <source>
        <dbReference type="Proteomes" id="UP000073434"/>
    </source>
</evidence>
<protein>
    <submittedName>
        <fullName evidence="9">Transporter protein</fullName>
    </submittedName>
</protein>
<keyword evidence="6 8" id="KW-1133">Transmembrane helix</keyword>
<name>A0A0Z8D2Q9_STRSU</name>
<proteinExistence type="inferred from homology"/>
<keyword evidence="7 8" id="KW-0472">Membrane</keyword>
<keyword evidence="4" id="KW-1003">Cell membrane</keyword>
<feature type="transmembrane region" description="Helical" evidence="8">
    <location>
        <begin position="233"/>
        <end position="254"/>
    </location>
</feature>
<dbReference type="EMBL" id="FIFW01000004">
    <property type="protein sequence ID" value="CYU36024.1"/>
    <property type="molecule type" value="Genomic_DNA"/>
</dbReference>
<feature type="transmembrane region" description="Helical" evidence="8">
    <location>
        <begin position="6"/>
        <end position="25"/>
    </location>
</feature>
<evidence type="ECO:0000256" key="1">
    <source>
        <dbReference type="ARBA" id="ARBA00004651"/>
    </source>
</evidence>
<sequence length="315" mass="34614">MVQILTSIENIFPIIFIIALGFYLNEKGWFGKEFGANISRLVMNVALPASIFISVLKYLTLDKLIEVAPGLLFTFGGVILAYLAGYLVIKIFKVPAGRRGVLLNMFANANTIFIGLPLNIALFGDNSISYFLVYYITNTISTWAFGALLIAQDAKNPEDKQKGNFNWRKLLPAPLVGFLISLFFLFFKIPVPTFVDSTLSYIGNIVTPLSLIYIGIVLSKAGLSSIRFDRDTVLALIGRFLLSPILMYLILALWGSQLPRIEYNTFMVQAAVPGLAVLPILANEGKGDVQYATNVVTTSTILFVVVIPIVVSLLG</sequence>
<feature type="transmembrane region" description="Helical" evidence="8">
    <location>
        <begin position="295"/>
        <end position="314"/>
    </location>
</feature>
<keyword evidence="5 8" id="KW-0812">Transmembrane</keyword>
<dbReference type="AlphaFoldDB" id="A0A0Z8D2Q9"/>
<evidence type="ECO:0000256" key="7">
    <source>
        <dbReference type="ARBA" id="ARBA00023136"/>
    </source>
</evidence>
<feature type="transmembrane region" description="Helical" evidence="8">
    <location>
        <begin position="170"/>
        <end position="189"/>
    </location>
</feature>
<evidence type="ECO:0000256" key="3">
    <source>
        <dbReference type="ARBA" id="ARBA00022448"/>
    </source>
</evidence>
<accession>A0A0Z8D2Q9</accession>
<feature type="transmembrane region" description="Helical" evidence="8">
    <location>
        <begin position="101"/>
        <end position="122"/>
    </location>
</feature>
<gene>
    <name evidence="9" type="ORF">ERS132385_00630</name>
</gene>
<dbReference type="GO" id="GO:0005886">
    <property type="term" value="C:plasma membrane"/>
    <property type="evidence" value="ECO:0007669"/>
    <property type="project" value="UniProtKB-SubCell"/>
</dbReference>
<organism evidence="9 10">
    <name type="scientific">Streptococcus suis</name>
    <dbReference type="NCBI Taxonomy" id="1307"/>
    <lineage>
        <taxon>Bacteria</taxon>
        <taxon>Bacillati</taxon>
        <taxon>Bacillota</taxon>
        <taxon>Bacilli</taxon>
        <taxon>Lactobacillales</taxon>
        <taxon>Streptococcaceae</taxon>
        <taxon>Streptococcus</taxon>
    </lineage>
</organism>
<dbReference type="InterPro" id="IPR038770">
    <property type="entry name" value="Na+/solute_symporter_sf"/>
</dbReference>
<dbReference type="PANTHER" id="PTHR36838:SF1">
    <property type="entry name" value="SLR1864 PROTEIN"/>
    <property type="match status" value="1"/>
</dbReference>
<dbReference type="Pfam" id="PF03547">
    <property type="entry name" value="Mem_trans"/>
    <property type="match status" value="1"/>
</dbReference>
<dbReference type="PANTHER" id="PTHR36838">
    <property type="entry name" value="AUXIN EFFLUX CARRIER FAMILY PROTEIN"/>
    <property type="match status" value="1"/>
</dbReference>
<dbReference type="RefSeq" id="WP_044688160.1">
    <property type="nucleotide sequence ID" value="NZ_CEEW01000042.1"/>
</dbReference>
<dbReference type="InterPro" id="IPR004776">
    <property type="entry name" value="Mem_transp_PIN-like"/>
</dbReference>
<evidence type="ECO:0000256" key="4">
    <source>
        <dbReference type="ARBA" id="ARBA00022475"/>
    </source>
</evidence>
<comment type="subcellular location">
    <subcellularLocation>
        <location evidence="1">Cell membrane</location>
        <topology evidence="1">Multi-pass membrane protein</topology>
    </subcellularLocation>
</comment>
<dbReference type="GO" id="GO:0055085">
    <property type="term" value="P:transmembrane transport"/>
    <property type="evidence" value="ECO:0007669"/>
    <property type="project" value="InterPro"/>
</dbReference>
<dbReference type="Proteomes" id="UP000073434">
    <property type="component" value="Unassembled WGS sequence"/>
</dbReference>
<keyword evidence="3" id="KW-0813">Transport</keyword>
<evidence type="ECO:0000256" key="2">
    <source>
        <dbReference type="ARBA" id="ARBA00010145"/>
    </source>
</evidence>
<evidence type="ECO:0000256" key="8">
    <source>
        <dbReference type="SAM" id="Phobius"/>
    </source>
</evidence>
<comment type="similarity">
    <text evidence="2">Belongs to the auxin efflux carrier (TC 2.A.69) family.</text>
</comment>
<evidence type="ECO:0000313" key="9">
    <source>
        <dbReference type="EMBL" id="CYU36024.1"/>
    </source>
</evidence>
<dbReference type="Gene3D" id="1.20.1530.20">
    <property type="match status" value="1"/>
</dbReference>
<evidence type="ECO:0000256" key="6">
    <source>
        <dbReference type="ARBA" id="ARBA00022989"/>
    </source>
</evidence>
<feature type="transmembrane region" description="Helical" evidence="8">
    <location>
        <begin position="201"/>
        <end position="221"/>
    </location>
</feature>
<feature type="transmembrane region" description="Helical" evidence="8">
    <location>
        <begin position="128"/>
        <end position="150"/>
    </location>
</feature>
<feature type="transmembrane region" description="Helical" evidence="8">
    <location>
        <begin position="71"/>
        <end position="89"/>
    </location>
</feature>